<evidence type="ECO:0000256" key="2">
    <source>
        <dbReference type="ARBA" id="ARBA00005417"/>
    </source>
</evidence>
<feature type="transmembrane region" description="Helical" evidence="9">
    <location>
        <begin position="268"/>
        <end position="287"/>
    </location>
</feature>
<dbReference type="PROSITE" id="PS00211">
    <property type="entry name" value="ABC_TRANSPORTER_1"/>
    <property type="match status" value="1"/>
</dbReference>
<dbReference type="RefSeq" id="WP_046096844.1">
    <property type="nucleotide sequence ID" value="NZ_JZXN01000014.1"/>
</dbReference>
<dbReference type="AlphaFoldDB" id="A0A0F5H0Z1"/>
<dbReference type="Pfam" id="PF00664">
    <property type="entry name" value="ABC_membrane"/>
    <property type="match status" value="1"/>
</dbReference>
<evidence type="ECO:0000256" key="4">
    <source>
        <dbReference type="ARBA" id="ARBA00022692"/>
    </source>
</evidence>
<dbReference type="GO" id="GO:0005886">
    <property type="term" value="C:plasma membrane"/>
    <property type="evidence" value="ECO:0007669"/>
    <property type="project" value="UniProtKB-SubCell"/>
</dbReference>
<dbReference type="InterPro" id="IPR003593">
    <property type="entry name" value="AAA+_ATPase"/>
</dbReference>
<feature type="domain" description="ABC transmembrane type-1" evidence="11">
    <location>
        <begin position="35"/>
        <end position="333"/>
    </location>
</feature>
<comment type="caution">
    <text evidence="12">The sequence shown here is derived from an EMBL/GenBank/DDBJ whole genome shotgun (WGS) entry which is preliminary data.</text>
</comment>
<keyword evidence="5" id="KW-0547">Nucleotide-binding</keyword>
<keyword evidence="13" id="KW-1185">Reference proteome</keyword>
<keyword evidence="3" id="KW-0813">Transport</keyword>
<gene>
    <name evidence="12" type="ORF">MMELEA_04120</name>
</gene>
<dbReference type="CDD" id="cd18547">
    <property type="entry name" value="ABC_6TM_Tm288_like"/>
    <property type="match status" value="1"/>
</dbReference>
<keyword evidence="7 9" id="KW-1133">Transmembrane helix</keyword>
<dbReference type="EMBL" id="JZXN01000014">
    <property type="protein sequence ID" value="KKB26959.1"/>
    <property type="molecule type" value="Genomic_DNA"/>
</dbReference>
<dbReference type="PANTHER" id="PTHR43394">
    <property type="entry name" value="ATP-DEPENDENT PERMEASE MDL1, MITOCHONDRIAL"/>
    <property type="match status" value="1"/>
</dbReference>
<dbReference type="Proteomes" id="UP000033750">
    <property type="component" value="Unassembled WGS sequence"/>
</dbReference>
<dbReference type="InterPro" id="IPR027417">
    <property type="entry name" value="P-loop_NTPase"/>
</dbReference>
<dbReference type="GO" id="GO:0015421">
    <property type="term" value="F:ABC-type oligopeptide transporter activity"/>
    <property type="evidence" value="ECO:0007669"/>
    <property type="project" value="TreeGrafter"/>
</dbReference>
<keyword evidence="6 12" id="KW-0067">ATP-binding</keyword>
<dbReference type="PATRIC" id="fig|1264554.4.peg.366"/>
<feature type="domain" description="ABC transporter" evidence="10">
    <location>
        <begin position="366"/>
        <end position="603"/>
    </location>
</feature>
<comment type="subcellular location">
    <subcellularLocation>
        <location evidence="1">Cell membrane</location>
        <topology evidence="1">Multi-pass membrane protein</topology>
    </subcellularLocation>
</comment>
<dbReference type="GO" id="GO:0005524">
    <property type="term" value="F:ATP binding"/>
    <property type="evidence" value="ECO:0007669"/>
    <property type="project" value="UniProtKB-KW"/>
</dbReference>
<accession>A0A0F5H0Z1</accession>
<evidence type="ECO:0000259" key="10">
    <source>
        <dbReference type="PROSITE" id="PS50893"/>
    </source>
</evidence>
<evidence type="ECO:0000256" key="9">
    <source>
        <dbReference type="SAM" id="Phobius"/>
    </source>
</evidence>
<keyword evidence="4 9" id="KW-0812">Transmembrane</keyword>
<reference evidence="12 13" key="1">
    <citation type="submission" date="2015-03" db="EMBL/GenBank/DDBJ databases">
        <title>Genome sequence of Mycoplasma meleagridis strain ATCC 25294.</title>
        <authorList>
            <person name="Yacoub E."/>
            <person name="Blanchard A."/>
            <person name="Sirand-Pugnet P."/>
            <person name="Mardassi B.B.A."/>
        </authorList>
    </citation>
    <scope>NUCLEOTIDE SEQUENCE [LARGE SCALE GENOMIC DNA]</scope>
    <source>
        <strain evidence="12 13">ATCC 25294</strain>
    </source>
</reference>
<evidence type="ECO:0000256" key="1">
    <source>
        <dbReference type="ARBA" id="ARBA00004651"/>
    </source>
</evidence>
<dbReference type="PROSITE" id="PS50893">
    <property type="entry name" value="ABC_TRANSPORTER_2"/>
    <property type="match status" value="1"/>
</dbReference>
<feature type="transmembrane region" description="Helical" evidence="9">
    <location>
        <begin position="78"/>
        <end position="95"/>
    </location>
</feature>
<protein>
    <submittedName>
        <fullName evidence="12">Multidrug resistance ABC transporter ATP-binding and permease protein</fullName>
    </submittedName>
</protein>
<feature type="transmembrane region" description="Helical" evidence="9">
    <location>
        <begin position="180"/>
        <end position="199"/>
    </location>
</feature>
<organism evidence="12 13">
    <name type="scientific">Mycoplasmopsis meleagridis ATCC 25294</name>
    <dbReference type="NCBI Taxonomy" id="1264554"/>
    <lineage>
        <taxon>Bacteria</taxon>
        <taxon>Bacillati</taxon>
        <taxon>Mycoplasmatota</taxon>
        <taxon>Mycoplasmoidales</taxon>
        <taxon>Metamycoplasmataceae</taxon>
        <taxon>Mycoplasmopsis</taxon>
    </lineage>
</organism>
<dbReference type="PANTHER" id="PTHR43394:SF1">
    <property type="entry name" value="ATP-BINDING CASSETTE SUB-FAMILY B MEMBER 10, MITOCHONDRIAL"/>
    <property type="match status" value="1"/>
</dbReference>
<dbReference type="GO" id="GO:0016887">
    <property type="term" value="F:ATP hydrolysis activity"/>
    <property type="evidence" value="ECO:0007669"/>
    <property type="project" value="InterPro"/>
</dbReference>
<evidence type="ECO:0000259" key="11">
    <source>
        <dbReference type="PROSITE" id="PS50929"/>
    </source>
</evidence>
<dbReference type="FunFam" id="3.40.50.300:FF:000287">
    <property type="entry name" value="Multidrug ABC transporter ATP-binding protein"/>
    <property type="match status" value="1"/>
</dbReference>
<dbReference type="CDD" id="cd03254">
    <property type="entry name" value="ABCC_Glucan_exporter_like"/>
    <property type="match status" value="1"/>
</dbReference>
<evidence type="ECO:0000256" key="3">
    <source>
        <dbReference type="ARBA" id="ARBA00022448"/>
    </source>
</evidence>
<name>A0A0F5H0Z1_9BACT</name>
<dbReference type="Gene3D" id="1.20.1560.10">
    <property type="entry name" value="ABC transporter type 1, transmembrane domain"/>
    <property type="match status" value="1"/>
</dbReference>
<dbReference type="Pfam" id="PF00005">
    <property type="entry name" value="ABC_tran"/>
    <property type="match status" value="1"/>
</dbReference>
<evidence type="ECO:0000313" key="12">
    <source>
        <dbReference type="EMBL" id="KKB26959.1"/>
    </source>
</evidence>
<sequence>MNKKTKNKVHKQTSTIAILKKFYKFIEPKDKKMLIVGIIIAFFSSLVNIISTLLTGKIVSEVLQPAVSKNEIVNWNNFAIYAASMLILFILYSLFEYIQRKIFIKISYHSAKKMRQEAMNKLLYMPVGFYYSEKTGDLISTLVNDINNVTNAITRLLGQFFSNFFSIFLTIIALCYISSTLTIIIVILTVLLMSVTFLMSKKARPALIKTQNAFGELNGYLEEMLNNTKITQTLDAQEKAQVKFDEITQKIYKNASVGDFYQKIFDPWYIFSSNLIIIVAILLSLIFKINNISVYGIGYSAPDAGFVIALVSLVYNFTGTFQVMFTMLLNLQLGFASATRAFRIVDLNPPLELKNPTKIENVKGLIEFNNVWFKYLDKSPKYQLKNASFTAKPGQTIAIVGPTGAGKTTIINLLSKFYEYNDGSITIDGVELKEIDKHNLRDIMAVVLQDSFMFNDTIKNNLKIAKPDASDEEIEEILKVTSADSFVSRLKNGYDTIVENSGLSLSQGEKQLLAIARALLGNKKILILDEATSNVDSNTEKIIQNTLQEKIMKNKTSIVIAHRLSTIKNADLILVVDNGWIIEKGNHKELMELKGYYWNLYQSQFNE</sequence>
<dbReference type="InterPro" id="IPR036640">
    <property type="entry name" value="ABC1_TM_sf"/>
</dbReference>
<dbReference type="SMART" id="SM00382">
    <property type="entry name" value="AAA"/>
    <property type="match status" value="1"/>
</dbReference>
<dbReference type="SUPFAM" id="SSF90123">
    <property type="entry name" value="ABC transporter transmembrane region"/>
    <property type="match status" value="1"/>
</dbReference>
<proteinExistence type="inferred from homology"/>
<dbReference type="OrthoDB" id="383768at2"/>
<evidence type="ECO:0000256" key="8">
    <source>
        <dbReference type="ARBA" id="ARBA00023136"/>
    </source>
</evidence>
<dbReference type="SUPFAM" id="SSF52540">
    <property type="entry name" value="P-loop containing nucleoside triphosphate hydrolases"/>
    <property type="match status" value="1"/>
</dbReference>
<evidence type="ECO:0000256" key="7">
    <source>
        <dbReference type="ARBA" id="ARBA00022989"/>
    </source>
</evidence>
<dbReference type="InterPro" id="IPR011527">
    <property type="entry name" value="ABC1_TM_dom"/>
</dbReference>
<evidence type="ECO:0000313" key="13">
    <source>
        <dbReference type="Proteomes" id="UP000033750"/>
    </source>
</evidence>
<feature type="transmembrane region" description="Helical" evidence="9">
    <location>
        <begin position="307"/>
        <end position="331"/>
    </location>
</feature>
<dbReference type="Gene3D" id="3.40.50.300">
    <property type="entry name" value="P-loop containing nucleotide triphosphate hydrolases"/>
    <property type="match status" value="1"/>
</dbReference>
<dbReference type="PROSITE" id="PS50929">
    <property type="entry name" value="ABC_TM1F"/>
    <property type="match status" value="1"/>
</dbReference>
<evidence type="ECO:0000256" key="6">
    <source>
        <dbReference type="ARBA" id="ARBA00022840"/>
    </source>
</evidence>
<keyword evidence="8 9" id="KW-0472">Membrane</keyword>
<comment type="similarity">
    <text evidence="2">Belongs to the ABC transporter superfamily.</text>
</comment>
<dbReference type="InterPro" id="IPR039421">
    <property type="entry name" value="Type_1_exporter"/>
</dbReference>
<dbReference type="STRING" id="29561.MM26B8_01760"/>
<dbReference type="InterPro" id="IPR003439">
    <property type="entry name" value="ABC_transporter-like_ATP-bd"/>
</dbReference>
<feature type="transmembrane region" description="Helical" evidence="9">
    <location>
        <begin position="34"/>
        <end position="58"/>
    </location>
</feature>
<evidence type="ECO:0000256" key="5">
    <source>
        <dbReference type="ARBA" id="ARBA00022741"/>
    </source>
</evidence>
<dbReference type="InterPro" id="IPR017871">
    <property type="entry name" value="ABC_transporter-like_CS"/>
</dbReference>